<evidence type="ECO:0000313" key="4">
    <source>
        <dbReference type="EMBL" id="MCQ8828216.1"/>
    </source>
</evidence>
<evidence type="ECO:0000313" key="5">
    <source>
        <dbReference type="Proteomes" id="UP001142400"/>
    </source>
</evidence>
<keyword evidence="5" id="KW-1185">Reference proteome</keyword>
<protein>
    <submittedName>
        <fullName evidence="4">GNAT family N-acetyltransferase</fullName>
    </submittedName>
</protein>
<proteinExistence type="predicted"/>
<dbReference type="Pfam" id="PF00583">
    <property type="entry name" value="Acetyltransf_1"/>
    <property type="match status" value="1"/>
</dbReference>
<dbReference type="GO" id="GO:0008080">
    <property type="term" value="F:N-acetyltransferase activity"/>
    <property type="evidence" value="ECO:0007669"/>
    <property type="project" value="InterPro"/>
</dbReference>
<dbReference type="Gene3D" id="3.40.630.30">
    <property type="match status" value="1"/>
</dbReference>
<dbReference type="InterPro" id="IPR000182">
    <property type="entry name" value="GNAT_dom"/>
</dbReference>
<comment type="caution">
    <text evidence="4">The sequence shown here is derived from an EMBL/GenBank/DDBJ whole genome shotgun (WGS) entry which is preliminary data.</text>
</comment>
<evidence type="ECO:0000256" key="2">
    <source>
        <dbReference type="SAM" id="MobiDB-lite"/>
    </source>
</evidence>
<organism evidence="4 5">
    <name type="scientific">Streptomyces malaysiensis subsp. samsunensis</name>
    <dbReference type="NCBI Taxonomy" id="459658"/>
    <lineage>
        <taxon>Bacteria</taxon>
        <taxon>Bacillati</taxon>
        <taxon>Actinomycetota</taxon>
        <taxon>Actinomycetes</taxon>
        <taxon>Kitasatosporales</taxon>
        <taxon>Streptomycetaceae</taxon>
        <taxon>Streptomyces</taxon>
        <taxon>Streptomyces violaceusniger group</taxon>
    </lineage>
</organism>
<dbReference type="Proteomes" id="UP001142400">
    <property type="component" value="Unassembled WGS sequence"/>
</dbReference>
<dbReference type="SUPFAM" id="SSF55729">
    <property type="entry name" value="Acyl-CoA N-acyltransferases (Nat)"/>
    <property type="match status" value="1"/>
</dbReference>
<reference evidence="4" key="1">
    <citation type="submission" date="2022-06" db="EMBL/GenBank/DDBJ databases">
        <title>WGS of actinobacteria.</title>
        <authorList>
            <person name="Thawai C."/>
        </authorList>
    </citation>
    <scope>NUCLEOTIDE SEQUENCE</scope>
    <source>
        <strain evidence="4">DSM 42010</strain>
    </source>
</reference>
<feature type="region of interest" description="Disordered" evidence="2">
    <location>
        <begin position="163"/>
        <end position="208"/>
    </location>
</feature>
<gene>
    <name evidence="4" type="ORF">NQU54_03715</name>
</gene>
<keyword evidence="1" id="KW-0808">Transferase</keyword>
<dbReference type="InterPro" id="IPR016181">
    <property type="entry name" value="Acyl_CoA_acyltransferase"/>
</dbReference>
<evidence type="ECO:0000256" key="1">
    <source>
        <dbReference type="ARBA" id="ARBA00022679"/>
    </source>
</evidence>
<evidence type="ECO:0000259" key="3">
    <source>
        <dbReference type="PROSITE" id="PS51186"/>
    </source>
</evidence>
<dbReference type="EMBL" id="JANIIC010000003">
    <property type="protein sequence ID" value="MCQ8828216.1"/>
    <property type="molecule type" value="Genomic_DNA"/>
</dbReference>
<feature type="domain" description="N-acetyltransferase" evidence="3">
    <location>
        <begin position="4"/>
        <end position="167"/>
    </location>
</feature>
<dbReference type="PANTHER" id="PTHR13947">
    <property type="entry name" value="GNAT FAMILY N-ACETYLTRANSFERASE"/>
    <property type="match status" value="1"/>
</dbReference>
<accession>A0A9X2LRN6</accession>
<dbReference type="PROSITE" id="PS51186">
    <property type="entry name" value="GNAT"/>
    <property type="match status" value="1"/>
</dbReference>
<name>A0A9X2LRN6_STRMQ</name>
<dbReference type="RefSeq" id="WP_257629734.1">
    <property type="nucleotide sequence ID" value="NZ_JANIIC010000003.1"/>
</dbReference>
<dbReference type="PANTHER" id="PTHR13947:SF37">
    <property type="entry name" value="LD18367P"/>
    <property type="match status" value="1"/>
</dbReference>
<dbReference type="AlphaFoldDB" id="A0A9X2LRN6"/>
<dbReference type="InterPro" id="IPR050769">
    <property type="entry name" value="NAT_camello-type"/>
</dbReference>
<dbReference type="CDD" id="cd04301">
    <property type="entry name" value="NAT_SF"/>
    <property type="match status" value="1"/>
</dbReference>
<sequence>MSDIRVRTARADEHERVAAVTVEGFGSRNSAPRPERLALLRDTPGRAAAGDLLVAVHEPSGTLIGTASLLRPGTAYARLAQPDEAELRLLAVLPEHRGRGAGGALLTEGIERARSWGMRALVLDTGRDNVVSQRVYHRLGFVRQYAREERENRHRPLKTAVFSHDLGRRRARRPPPAPTPADAEQSAMPRRRCRSRGGPDATVRMRGR</sequence>